<dbReference type="PRINTS" id="PR00050">
    <property type="entry name" value="COLDSHOCK"/>
</dbReference>
<evidence type="ECO:0000256" key="3">
    <source>
        <dbReference type="ARBA" id="ARBA00023015"/>
    </source>
</evidence>
<dbReference type="CDD" id="cd04458">
    <property type="entry name" value="CSP_CDS"/>
    <property type="match status" value="1"/>
</dbReference>
<keyword evidence="4 9" id="KW-0238">DNA-binding</keyword>
<dbReference type="AlphaFoldDB" id="Q0YRJ0"/>
<dbReference type="OrthoDB" id="9805039at2"/>
<gene>
    <name evidence="9" type="ORF">CferDRAFT_0846</name>
</gene>
<dbReference type="PROSITE" id="PS00352">
    <property type="entry name" value="CSD_1"/>
    <property type="match status" value="1"/>
</dbReference>
<comment type="caution">
    <text evidence="9">The sequence shown here is derived from an EMBL/GenBank/DDBJ whole genome shotgun (WGS) entry which is preliminary data.</text>
</comment>
<dbReference type="PIRSF" id="PIRSF002599">
    <property type="entry name" value="Cold_shock_A"/>
    <property type="match status" value="1"/>
</dbReference>
<reference evidence="9 10" key="2">
    <citation type="submission" date="2006-07" db="EMBL/GenBank/DDBJ databases">
        <title>Sequencing of the draft genome and assembly of Chlorobium ferroxidans DSM 13031.</title>
        <authorList>
            <consortium name="US DOE Joint Genome Institute (JGI-PGF)"/>
            <person name="Copeland A."/>
            <person name="Lucas S."/>
            <person name="Lapidus A."/>
            <person name="Barry K."/>
            <person name="Glavina del Rio T."/>
            <person name="Dalin E."/>
            <person name="Tice H."/>
            <person name="Bruce D."/>
            <person name="Pitluck S."/>
            <person name="Richardson P."/>
        </authorList>
    </citation>
    <scope>NUCLEOTIDE SEQUENCE [LARGE SCALE GENOMIC DNA]</scope>
    <source>
        <strain evidence="9 10">DSM 13031</strain>
    </source>
</reference>
<dbReference type="InterPro" id="IPR011129">
    <property type="entry name" value="CSD"/>
</dbReference>
<dbReference type="PROSITE" id="PS51857">
    <property type="entry name" value="CSD_2"/>
    <property type="match status" value="1"/>
</dbReference>
<evidence type="ECO:0000313" key="9">
    <source>
        <dbReference type="EMBL" id="EAT58905.1"/>
    </source>
</evidence>
<evidence type="ECO:0000256" key="4">
    <source>
        <dbReference type="ARBA" id="ARBA00023125"/>
    </source>
</evidence>
<keyword evidence="3" id="KW-0805">Transcription regulation</keyword>
<feature type="domain" description="CSD" evidence="8">
    <location>
        <begin position="1"/>
        <end position="67"/>
    </location>
</feature>
<dbReference type="InterPro" id="IPR019844">
    <property type="entry name" value="CSD_CS"/>
</dbReference>
<keyword evidence="6" id="KW-0804">Transcription</keyword>
<evidence type="ECO:0000256" key="2">
    <source>
        <dbReference type="ARBA" id="ARBA00022490"/>
    </source>
</evidence>
<evidence type="ECO:0000256" key="1">
    <source>
        <dbReference type="ARBA" id="ARBA00004496"/>
    </source>
</evidence>
<dbReference type="GO" id="GO:0005829">
    <property type="term" value="C:cytosol"/>
    <property type="evidence" value="ECO:0007669"/>
    <property type="project" value="UniProtKB-ARBA"/>
</dbReference>
<dbReference type="RefSeq" id="WP_006366431.1">
    <property type="nucleotide sequence ID" value="NZ_AASE01000010.1"/>
</dbReference>
<evidence type="ECO:0000259" key="8">
    <source>
        <dbReference type="PROSITE" id="PS51857"/>
    </source>
</evidence>
<evidence type="ECO:0000256" key="7">
    <source>
        <dbReference type="RuleBase" id="RU000408"/>
    </source>
</evidence>
<evidence type="ECO:0000256" key="5">
    <source>
        <dbReference type="ARBA" id="ARBA00023159"/>
    </source>
</evidence>
<evidence type="ECO:0000313" key="10">
    <source>
        <dbReference type="Proteomes" id="UP000004162"/>
    </source>
</evidence>
<accession>Q0YRJ0</accession>
<dbReference type="InterPro" id="IPR012156">
    <property type="entry name" value="Cold_shock_CspA"/>
</dbReference>
<keyword evidence="2" id="KW-0963">Cytoplasm</keyword>
<dbReference type="GO" id="GO:0003677">
    <property type="term" value="F:DNA binding"/>
    <property type="evidence" value="ECO:0007669"/>
    <property type="project" value="UniProtKB-KW"/>
</dbReference>
<name>Q0YRJ0_9CHLB</name>
<dbReference type="EMBL" id="AASE01000010">
    <property type="protein sequence ID" value="EAT58905.1"/>
    <property type="molecule type" value="Genomic_DNA"/>
</dbReference>
<comment type="subcellular location">
    <subcellularLocation>
        <location evidence="1 7">Cytoplasm</location>
    </subcellularLocation>
</comment>
<dbReference type="SMART" id="SM00357">
    <property type="entry name" value="CSP"/>
    <property type="match status" value="1"/>
</dbReference>
<reference evidence="9 10" key="1">
    <citation type="submission" date="2006-07" db="EMBL/GenBank/DDBJ databases">
        <title>Annotation of the draft genome assembly of Chlorobium ferroxidans DSM 13031.</title>
        <authorList>
            <consortium name="US DOE Joint Genome Institute (JGI-ORNL)"/>
            <person name="Larimer F."/>
            <person name="Land M."/>
            <person name="Hauser L."/>
        </authorList>
    </citation>
    <scope>NUCLEOTIDE SEQUENCE [LARGE SCALE GENOMIC DNA]</scope>
    <source>
        <strain evidence="9 10">DSM 13031</strain>
    </source>
</reference>
<dbReference type="Gene3D" id="2.40.50.140">
    <property type="entry name" value="Nucleic acid-binding proteins"/>
    <property type="match status" value="1"/>
</dbReference>
<keyword evidence="10" id="KW-1185">Reference proteome</keyword>
<organism evidence="9 10">
    <name type="scientific">Chlorobium ferrooxidans DSM 13031</name>
    <dbReference type="NCBI Taxonomy" id="377431"/>
    <lineage>
        <taxon>Bacteria</taxon>
        <taxon>Pseudomonadati</taxon>
        <taxon>Chlorobiota</taxon>
        <taxon>Chlorobiia</taxon>
        <taxon>Chlorobiales</taxon>
        <taxon>Chlorobiaceae</taxon>
        <taxon>Chlorobium/Pelodictyon group</taxon>
        <taxon>Chlorobium</taxon>
    </lineage>
</organism>
<dbReference type="InterPro" id="IPR012340">
    <property type="entry name" value="NA-bd_OB-fold"/>
</dbReference>
<evidence type="ECO:0000256" key="6">
    <source>
        <dbReference type="ARBA" id="ARBA00023163"/>
    </source>
</evidence>
<keyword evidence="5" id="KW-0010">Activator</keyword>
<dbReference type="Proteomes" id="UP000004162">
    <property type="component" value="Unassembled WGS sequence"/>
</dbReference>
<dbReference type="PANTHER" id="PTHR46565:SF20">
    <property type="entry name" value="COLD SHOCK DOMAIN-CONTAINING PROTEIN 4"/>
    <property type="match status" value="1"/>
</dbReference>
<dbReference type="SUPFAM" id="SSF50249">
    <property type="entry name" value="Nucleic acid-binding proteins"/>
    <property type="match status" value="1"/>
</dbReference>
<dbReference type="InterPro" id="IPR002059">
    <property type="entry name" value="CSP_DNA-bd"/>
</dbReference>
<sequence>MVNGKVKWFDVRKGFGFILNPNGGEDIFVHFSNIVSEEKFRFLNQDADVDFELEARGNRLQALNVREKQG</sequence>
<proteinExistence type="predicted"/>
<dbReference type="PANTHER" id="PTHR46565">
    <property type="entry name" value="COLD SHOCK DOMAIN PROTEIN 2"/>
    <property type="match status" value="1"/>
</dbReference>
<protein>
    <submittedName>
        <fullName evidence="9">Cold-shock protein, DNA-binding</fullName>
    </submittedName>
</protein>
<dbReference type="Pfam" id="PF00313">
    <property type="entry name" value="CSD"/>
    <property type="match status" value="1"/>
</dbReference>